<comment type="caution">
    <text evidence="2">The sequence shown here is derived from an EMBL/GenBank/DDBJ whole genome shotgun (WGS) entry which is preliminary data.</text>
</comment>
<feature type="compositionally biased region" description="Polar residues" evidence="1">
    <location>
        <begin position="55"/>
        <end position="67"/>
    </location>
</feature>
<accession>A0AAW2IY73</accession>
<organism evidence="2">
    <name type="scientific">Sesamum radiatum</name>
    <name type="common">Black benniseed</name>
    <dbReference type="NCBI Taxonomy" id="300843"/>
    <lineage>
        <taxon>Eukaryota</taxon>
        <taxon>Viridiplantae</taxon>
        <taxon>Streptophyta</taxon>
        <taxon>Embryophyta</taxon>
        <taxon>Tracheophyta</taxon>
        <taxon>Spermatophyta</taxon>
        <taxon>Magnoliopsida</taxon>
        <taxon>eudicotyledons</taxon>
        <taxon>Gunneridae</taxon>
        <taxon>Pentapetalae</taxon>
        <taxon>asterids</taxon>
        <taxon>lamiids</taxon>
        <taxon>Lamiales</taxon>
        <taxon>Pedaliaceae</taxon>
        <taxon>Sesamum</taxon>
    </lineage>
</organism>
<reference evidence="2" key="1">
    <citation type="submission" date="2020-06" db="EMBL/GenBank/DDBJ databases">
        <authorList>
            <person name="Li T."/>
            <person name="Hu X."/>
            <person name="Zhang T."/>
            <person name="Song X."/>
            <person name="Zhang H."/>
            <person name="Dai N."/>
            <person name="Sheng W."/>
            <person name="Hou X."/>
            <person name="Wei L."/>
        </authorList>
    </citation>
    <scope>NUCLEOTIDE SEQUENCE</scope>
    <source>
        <strain evidence="2">G02</strain>
        <tissue evidence="2">Leaf</tissue>
    </source>
</reference>
<name>A0AAW2IY73_SESRA</name>
<proteinExistence type="predicted"/>
<evidence type="ECO:0000256" key="1">
    <source>
        <dbReference type="SAM" id="MobiDB-lite"/>
    </source>
</evidence>
<gene>
    <name evidence="2" type="ORF">Sradi_7131600</name>
</gene>
<dbReference type="EMBL" id="JACGWJ010000897">
    <property type="protein sequence ID" value="KAL0287097.1"/>
    <property type="molecule type" value="Genomic_DNA"/>
</dbReference>
<feature type="region of interest" description="Disordered" evidence="1">
    <location>
        <begin position="31"/>
        <end position="68"/>
    </location>
</feature>
<dbReference type="AlphaFoldDB" id="A0AAW2IY73"/>
<protein>
    <submittedName>
        <fullName evidence="2">Uncharacterized protein</fullName>
    </submittedName>
</protein>
<sequence>MEETPIYEYADCNFPPNNLVPVLRSSCIRTFPSPRSGMDSPNNPPPVPQGRRHSSSLQPPRRSTTPAGTVLLHVPLVSPYRQSIHTRFVLQGYTRAPTGGAHPKHARLVLARHFVKYC</sequence>
<reference evidence="2" key="2">
    <citation type="journal article" date="2024" name="Plant">
        <title>Genomic evolution and insights into agronomic trait innovations of Sesamum species.</title>
        <authorList>
            <person name="Miao H."/>
            <person name="Wang L."/>
            <person name="Qu L."/>
            <person name="Liu H."/>
            <person name="Sun Y."/>
            <person name="Le M."/>
            <person name="Wang Q."/>
            <person name="Wei S."/>
            <person name="Zheng Y."/>
            <person name="Lin W."/>
            <person name="Duan Y."/>
            <person name="Cao H."/>
            <person name="Xiong S."/>
            <person name="Wang X."/>
            <person name="Wei L."/>
            <person name="Li C."/>
            <person name="Ma Q."/>
            <person name="Ju M."/>
            <person name="Zhao R."/>
            <person name="Li G."/>
            <person name="Mu C."/>
            <person name="Tian Q."/>
            <person name="Mei H."/>
            <person name="Zhang T."/>
            <person name="Gao T."/>
            <person name="Zhang H."/>
        </authorList>
    </citation>
    <scope>NUCLEOTIDE SEQUENCE</scope>
    <source>
        <strain evidence="2">G02</strain>
    </source>
</reference>
<evidence type="ECO:0000313" key="2">
    <source>
        <dbReference type="EMBL" id="KAL0287097.1"/>
    </source>
</evidence>